<organism evidence="3 4">
    <name type="scientific">Trichostrongylus colubriformis</name>
    <name type="common">Black scour worm</name>
    <dbReference type="NCBI Taxonomy" id="6319"/>
    <lineage>
        <taxon>Eukaryota</taxon>
        <taxon>Metazoa</taxon>
        <taxon>Ecdysozoa</taxon>
        <taxon>Nematoda</taxon>
        <taxon>Chromadorea</taxon>
        <taxon>Rhabditida</taxon>
        <taxon>Rhabditina</taxon>
        <taxon>Rhabditomorpha</taxon>
        <taxon>Strongyloidea</taxon>
        <taxon>Trichostrongylidae</taxon>
        <taxon>Trichostrongylus</taxon>
    </lineage>
</organism>
<gene>
    <name evidence="3" type="ORF">GCK32_016883</name>
</gene>
<proteinExistence type="predicted"/>
<keyword evidence="1" id="KW-0472">Membrane</keyword>
<feature type="transmembrane region" description="Helical" evidence="1">
    <location>
        <begin position="35"/>
        <end position="56"/>
    </location>
</feature>
<keyword evidence="1" id="KW-1133">Transmembrane helix</keyword>
<dbReference type="EMBL" id="WIXE01025603">
    <property type="protein sequence ID" value="KAK5964584.1"/>
    <property type="molecule type" value="Genomic_DNA"/>
</dbReference>
<accession>A0AAN8EVL5</accession>
<reference evidence="3 4" key="1">
    <citation type="submission" date="2019-10" db="EMBL/GenBank/DDBJ databases">
        <title>Assembly and Annotation for the nematode Trichostrongylus colubriformis.</title>
        <authorList>
            <person name="Martin J."/>
        </authorList>
    </citation>
    <scope>NUCLEOTIDE SEQUENCE [LARGE SCALE GENOMIC DNA]</scope>
    <source>
        <strain evidence="3">G859</strain>
        <tissue evidence="3">Whole worm</tissue>
    </source>
</reference>
<keyword evidence="4" id="KW-1185">Reference proteome</keyword>
<dbReference type="Pfam" id="PF08246">
    <property type="entry name" value="Inhibitor_I29"/>
    <property type="match status" value="1"/>
</dbReference>
<dbReference type="Proteomes" id="UP001331761">
    <property type="component" value="Unassembled WGS sequence"/>
</dbReference>
<dbReference type="InterPro" id="IPR038765">
    <property type="entry name" value="Papain-like_cys_pep_sf"/>
</dbReference>
<dbReference type="Gene3D" id="1.10.287.2250">
    <property type="match status" value="1"/>
</dbReference>
<evidence type="ECO:0000313" key="3">
    <source>
        <dbReference type="EMBL" id="KAK5964584.1"/>
    </source>
</evidence>
<evidence type="ECO:0000259" key="2">
    <source>
        <dbReference type="Pfam" id="PF08246"/>
    </source>
</evidence>
<dbReference type="AlphaFoldDB" id="A0AAN8EVL5"/>
<protein>
    <recommendedName>
        <fullName evidence="2">Cathepsin propeptide inhibitor domain-containing protein</fullName>
    </recommendedName>
</protein>
<comment type="caution">
    <text evidence="3">The sequence shown here is derived from an EMBL/GenBank/DDBJ whole genome shotgun (WGS) entry which is preliminary data.</text>
</comment>
<keyword evidence="1" id="KW-0812">Transmembrane</keyword>
<feature type="domain" description="Cathepsin propeptide inhibitor" evidence="2">
    <location>
        <begin position="86"/>
        <end position="121"/>
    </location>
</feature>
<sequence>MTGIKLNNQKEVEVPLQPQNHEAEPSIPVRFRRQILLRIAVALLLILSTVVYCVFLDGSHHQELQKHPLADMSFSPEDSMEYTDRFVKFMKEFGRTYKDDAEMLRRFKIYEKHMREISHLNK</sequence>
<name>A0AAN8EVL5_TRICO</name>
<evidence type="ECO:0000313" key="4">
    <source>
        <dbReference type="Proteomes" id="UP001331761"/>
    </source>
</evidence>
<dbReference type="SUPFAM" id="SSF54001">
    <property type="entry name" value="Cysteine proteinases"/>
    <property type="match status" value="1"/>
</dbReference>
<evidence type="ECO:0000256" key="1">
    <source>
        <dbReference type="SAM" id="Phobius"/>
    </source>
</evidence>
<dbReference type="InterPro" id="IPR013201">
    <property type="entry name" value="Prot_inhib_I29"/>
</dbReference>